<name>A0A8H5ZB43_COCSA</name>
<dbReference type="EMBL" id="WNKQ01000014">
    <property type="protein sequence ID" value="KAF5847058.1"/>
    <property type="molecule type" value="Genomic_DNA"/>
</dbReference>
<proteinExistence type="predicted"/>
<evidence type="ECO:0000256" key="1">
    <source>
        <dbReference type="SAM" id="Phobius"/>
    </source>
</evidence>
<feature type="transmembrane region" description="Helical" evidence="1">
    <location>
        <begin position="189"/>
        <end position="214"/>
    </location>
</feature>
<dbReference type="Pfam" id="PF06687">
    <property type="entry name" value="SUR7"/>
    <property type="match status" value="1"/>
</dbReference>
<feature type="transmembrane region" description="Helical" evidence="1">
    <location>
        <begin position="49"/>
        <end position="69"/>
    </location>
</feature>
<keyword evidence="1" id="KW-0812">Transmembrane</keyword>
<feature type="transmembrane region" description="Helical" evidence="1">
    <location>
        <begin position="226"/>
        <end position="253"/>
    </location>
</feature>
<gene>
    <name evidence="2" type="ORF">GGP41_003349</name>
</gene>
<dbReference type="InterPro" id="IPR009571">
    <property type="entry name" value="SUR7/Rim9-like_fungi"/>
</dbReference>
<reference evidence="2" key="1">
    <citation type="submission" date="2019-11" db="EMBL/GenBank/DDBJ databases">
        <title>Bipolaris sorokiniana Genome sequencing.</title>
        <authorList>
            <person name="Wang H."/>
        </authorList>
    </citation>
    <scope>NUCLEOTIDE SEQUENCE</scope>
</reference>
<dbReference type="GO" id="GO:0005886">
    <property type="term" value="C:plasma membrane"/>
    <property type="evidence" value="ECO:0007669"/>
    <property type="project" value="InterPro"/>
</dbReference>
<organism evidence="2 3">
    <name type="scientific">Cochliobolus sativus</name>
    <name type="common">Common root rot and spot blotch fungus</name>
    <name type="synonym">Bipolaris sorokiniana</name>
    <dbReference type="NCBI Taxonomy" id="45130"/>
    <lineage>
        <taxon>Eukaryota</taxon>
        <taxon>Fungi</taxon>
        <taxon>Dikarya</taxon>
        <taxon>Ascomycota</taxon>
        <taxon>Pezizomycotina</taxon>
        <taxon>Dothideomycetes</taxon>
        <taxon>Pleosporomycetidae</taxon>
        <taxon>Pleosporales</taxon>
        <taxon>Pleosporineae</taxon>
        <taxon>Pleosporaceae</taxon>
        <taxon>Bipolaris</taxon>
    </lineage>
</organism>
<evidence type="ECO:0000313" key="2">
    <source>
        <dbReference type="EMBL" id="KAF5847058.1"/>
    </source>
</evidence>
<dbReference type="AlphaFoldDB" id="A0A8H5ZB43"/>
<accession>A0A8H5ZB43</accession>
<feature type="transmembrane region" description="Helical" evidence="1">
    <location>
        <begin position="273"/>
        <end position="295"/>
    </location>
</feature>
<protein>
    <submittedName>
        <fullName evidence="2">Uncharacterized protein</fullName>
    </submittedName>
</protein>
<dbReference type="Proteomes" id="UP000624244">
    <property type="component" value="Unassembled WGS sequence"/>
</dbReference>
<keyword evidence="1" id="KW-0472">Membrane</keyword>
<evidence type="ECO:0000313" key="3">
    <source>
        <dbReference type="Proteomes" id="UP000624244"/>
    </source>
</evidence>
<sequence length="333" mass="36478">MQELDRIRYSKEVPCIEPDLGDLRKSTDKALPGLPKTPKRVLKKYRFSAVFPMVLAIASFILTLTLALAGHNAHTFGGQHLAALYIPSESQTPVYKNVKAFESSSATDTTETGNVYHIYLHKVCYYSLAHGSEVASDIFERTCKGYSTVAAELAISASSSGTSTANSESIILGSRSLMMISTTLASVRMAVFASLIVSLVGSLLSTILAIPGIIYPHSRILAYMNIMWPTLASTFAFLAATLLTIVIAGVFAAVDGVVNEVGVEIRQGGSVLFLAWLAWILISLSVVYWGLVWFVEVRRCGFARRKRSEEEVGNWKGAGREVWSDLKREEPYH</sequence>
<comment type="caution">
    <text evidence="2">The sequence shown here is derived from an EMBL/GenBank/DDBJ whole genome shotgun (WGS) entry which is preliminary data.</text>
</comment>
<keyword evidence="1" id="KW-1133">Transmembrane helix</keyword>